<evidence type="ECO:0000313" key="16">
    <source>
        <dbReference type="EMBL" id="SEM64952.1"/>
    </source>
</evidence>
<evidence type="ECO:0000256" key="9">
    <source>
        <dbReference type="ARBA" id="ARBA00023004"/>
    </source>
</evidence>
<evidence type="ECO:0000256" key="3">
    <source>
        <dbReference type="ARBA" id="ARBA00005155"/>
    </source>
</evidence>
<evidence type="ECO:0000256" key="14">
    <source>
        <dbReference type="ARBA" id="ARBA00032102"/>
    </source>
</evidence>
<organism evidence="16 17">
    <name type="scientific">Syntrophus gentianae</name>
    <dbReference type="NCBI Taxonomy" id="43775"/>
    <lineage>
        <taxon>Bacteria</taxon>
        <taxon>Pseudomonadati</taxon>
        <taxon>Thermodesulfobacteriota</taxon>
        <taxon>Syntrophia</taxon>
        <taxon>Syntrophales</taxon>
        <taxon>Syntrophaceae</taxon>
        <taxon>Syntrophus</taxon>
    </lineage>
</organism>
<dbReference type="EMBL" id="FOBS01000030">
    <property type="protein sequence ID" value="SEM64952.1"/>
    <property type="molecule type" value="Genomic_DNA"/>
</dbReference>
<evidence type="ECO:0000259" key="15">
    <source>
        <dbReference type="PROSITE" id="PS51918"/>
    </source>
</evidence>
<evidence type="ECO:0000256" key="6">
    <source>
        <dbReference type="ARBA" id="ARBA00022485"/>
    </source>
</evidence>
<dbReference type="SFLD" id="SFLDG01068">
    <property type="entry name" value="FeMo_cofactor_biosynthesis_pro"/>
    <property type="match status" value="1"/>
</dbReference>
<dbReference type="STRING" id="43775.SAMN04489760_13014"/>
<dbReference type="SFLD" id="SFLDF00281">
    <property type="entry name" value="FeMo_cofactor_biosynthesis_pro"/>
    <property type="match status" value="1"/>
</dbReference>
<dbReference type="AlphaFoldDB" id="A0A1H8A211"/>
<dbReference type="PANTHER" id="PTHR43787">
    <property type="entry name" value="FEMO COFACTOR BIOSYNTHESIS PROTEIN NIFB-RELATED"/>
    <property type="match status" value="1"/>
</dbReference>
<dbReference type="GO" id="GO:0016829">
    <property type="term" value="F:lyase activity"/>
    <property type="evidence" value="ECO:0007669"/>
    <property type="project" value="UniProtKB-KW"/>
</dbReference>
<dbReference type="GO" id="GO:0046872">
    <property type="term" value="F:metal ion binding"/>
    <property type="evidence" value="ECO:0007669"/>
    <property type="project" value="UniProtKB-KW"/>
</dbReference>
<dbReference type="GO" id="GO:0032324">
    <property type="term" value="P:molybdopterin cofactor biosynthetic process"/>
    <property type="evidence" value="ECO:0007669"/>
    <property type="project" value="UniProtKB-ARBA"/>
</dbReference>
<sequence length="294" mass="32391">MRFNSAESENEMIQSGLCERRALSEHPCFYGSASARWGRVHLPVAPHCNVQCNFCNRLYDCANESRPGVTSRIFEPAEALMYLDRLLKTRSDISVVGIAGPGDPLCDPERTLETIRAVHAAYPDLLLCISTNGLNLAEYVDDLADSGVTHITVTVNAVDPLIGQRIYAWISLNSRIYRGLDAAEILLFRQQEAVAMLKRRGMMVKINSVVLPGINAGHISAIAENAADWGADVMNCIPMIPVRDTPFAGLGTPADAEMVRMRALASRHLPQMYHCRRCRADAVGLLCSKNHENV</sequence>
<dbReference type="PANTHER" id="PTHR43787:SF13">
    <property type="entry name" value="FEMO COFACTOR BIOSYNTHESIS PROTEIN NIFB"/>
    <property type="match status" value="1"/>
</dbReference>
<dbReference type="UniPathway" id="UPA00782"/>
<accession>A0A1H8A211</accession>
<dbReference type="GO" id="GO:0051539">
    <property type="term" value="F:4 iron, 4 sulfur cluster binding"/>
    <property type="evidence" value="ECO:0007669"/>
    <property type="project" value="UniProtKB-KW"/>
</dbReference>
<dbReference type="Pfam" id="PF04055">
    <property type="entry name" value="Radical_SAM"/>
    <property type="match status" value="1"/>
</dbReference>
<evidence type="ECO:0000256" key="7">
    <source>
        <dbReference type="ARBA" id="ARBA00022691"/>
    </source>
</evidence>
<keyword evidence="7" id="KW-0949">S-adenosyl-L-methionine</keyword>
<keyword evidence="11" id="KW-0535">Nitrogen fixation</keyword>
<evidence type="ECO:0000256" key="5">
    <source>
        <dbReference type="ARBA" id="ARBA00021702"/>
    </source>
</evidence>
<evidence type="ECO:0000256" key="2">
    <source>
        <dbReference type="ARBA" id="ARBA00003522"/>
    </source>
</evidence>
<evidence type="ECO:0000256" key="10">
    <source>
        <dbReference type="ARBA" id="ARBA00023014"/>
    </source>
</evidence>
<feature type="domain" description="Radical SAM core" evidence="15">
    <location>
        <begin position="34"/>
        <end position="276"/>
    </location>
</feature>
<comment type="cofactor">
    <cofactor evidence="1">
        <name>[4Fe-4S] cluster</name>
        <dbReference type="ChEBI" id="CHEBI:49883"/>
    </cofactor>
</comment>
<evidence type="ECO:0000313" key="17">
    <source>
        <dbReference type="Proteomes" id="UP000198744"/>
    </source>
</evidence>
<dbReference type="Gene3D" id="3.20.20.70">
    <property type="entry name" value="Aldolase class I"/>
    <property type="match status" value="1"/>
</dbReference>
<dbReference type="InterPro" id="IPR013785">
    <property type="entry name" value="Aldolase_TIM"/>
</dbReference>
<evidence type="ECO:0000256" key="8">
    <source>
        <dbReference type="ARBA" id="ARBA00022723"/>
    </source>
</evidence>
<dbReference type="InterPro" id="IPR000385">
    <property type="entry name" value="MoaA_NifB_PqqE_Fe-S-bd_CS"/>
</dbReference>
<gene>
    <name evidence="16" type="ORF">SAMN04489760_13014</name>
</gene>
<dbReference type="PROSITE" id="PS51918">
    <property type="entry name" value="RADICAL_SAM"/>
    <property type="match status" value="1"/>
</dbReference>
<dbReference type="InterPro" id="IPR058240">
    <property type="entry name" value="rSAM_sf"/>
</dbReference>
<comment type="pathway">
    <text evidence="3">Cofactor biosynthesis; Fe-Mo cofactor biosynthesis.</text>
</comment>
<dbReference type="SFLD" id="SFLDG01067">
    <property type="entry name" value="SPASM/twitch_domain_containing"/>
    <property type="match status" value="1"/>
</dbReference>
<evidence type="ECO:0000256" key="12">
    <source>
        <dbReference type="ARBA" id="ARBA00023239"/>
    </source>
</evidence>
<evidence type="ECO:0000256" key="11">
    <source>
        <dbReference type="ARBA" id="ARBA00023231"/>
    </source>
</evidence>
<name>A0A1H8A211_9BACT</name>
<keyword evidence="9" id="KW-0408">Iron</keyword>
<keyword evidence="10" id="KW-0411">Iron-sulfur</keyword>
<comment type="function">
    <text evidence="2">Involved in the biosynthesis of the iron-molybdenum cofactor (FeMo-co or M-cluster) found in the dinitrogenase enzyme of the nitrogenase complex in nitrogen-fixing microorganisms. NifB catalyzes the crucial step of radical SAM-dependent carbide insertion that occurs concomitant with the insertion of a 9th sulfur and the rearrangement/coupling of two [4Fe-4S] clusters into a [8Fe-9S-C] cluster, the precursor to the M-cluster.</text>
</comment>
<keyword evidence="12" id="KW-0456">Lyase</keyword>
<keyword evidence="17" id="KW-1185">Reference proteome</keyword>
<keyword evidence="6" id="KW-0004">4Fe-4S</keyword>
<reference evidence="16 17" key="1">
    <citation type="submission" date="2016-10" db="EMBL/GenBank/DDBJ databases">
        <authorList>
            <person name="de Groot N.N."/>
        </authorList>
    </citation>
    <scope>NUCLEOTIDE SEQUENCE [LARGE SCALE GENOMIC DNA]</scope>
    <source>
        <strain evidence="16 17">DSM 8423</strain>
    </source>
</reference>
<evidence type="ECO:0000256" key="1">
    <source>
        <dbReference type="ARBA" id="ARBA00001966"/>
    </source>
</evidence>
<dbReference type="SMART" id="SM00729">
    <property type="entry name" value="Elp3"/>
    <property type="match status" value="1"/>
</dbReference>
<dbReference type="PROSITE" id="PS01305">
    <property type="entry name" value="MOAA_NIFB_PQQE"/>
    <property type="match status" value="1"/>
</dbReference>
<dbReference type="SUPFAM" id="SSF102114">
    <property type="entry name" value="Radical SAM enzymes"/>
    <property type="match status" value="1"/>
</dbReference>
<dbReference type="Proteomes" id="UP000198744">
    <property type="component" value="Unassembled WGS sequence"/>
</dbReference>
<dbReference type="CDD" id="cd01335">
    <property type="entry name" value="Radical_SAM"/>
    <property type="match status" value="1"/>
</dbReference>
<proteinExistence type="inferred from homology"/>
<evidence type="ECO:0000256" key="13">
    <source>
        <dbReference type="ARBA" id="ARBA00030926"/>
    </source>
</evidence>
<dbReference type="InterPro" id="IPR006638">
    <property type="entry name" value="Elp3/MiaA/NifB-like_rSAM"/>
</dbReference>
<keyword evidence="8" id="KW-0479">Metal-binding</keyword>
<comment type="similarity">
    <text evidence="4">Belongs to the radical SAM superfamily. NifB family.</text>
</comment>
<protein>
    <recommendedName>
        <fullName evidence="5">FeMo cofactor biosynthesis protein NifB</fullName>
    </recommendedName>
    <alternativeName>
        <fullName evidence="14">Nitrogenase cofactor maturase NifB</fullName>
    </alternativeName>
    <alternativeName>
        <fullName evidence="13">Radical SAM assemblase NifB</fullName>
    </alternativeName>
</protein>
<dbReference type="InterPro" id="IPR007197">
    <property type="entry name" value="rSAM"/>
</dbReference>
<evidence type="ECO:0000256" key="4">
    <source>
        <dbReference type="ARBA" id="ARBA00006804"/>
    </source>
</evidence>
<dbReference type="SFLD" id="SFLDS00029">
    <property type="entry name" value="Radical_SAM"/>
    <property type="match status" value="1"/>
</dbReference>